<evidence type="ECO:0000313" key="4">
    <source>
        <dbReference type="EMBL" id="KGM13455.1"/>
    </source>
</evidence>
<evidence type="ECO:0000313" key="5">
    <source>
        <dbReference type="Proteomes" id="UP000054314"/>
    </source>
</evidence>
<evidence type="ECO:0000256" key="2">
    <source>
        <dbReference type="SAM" id="Phobius"/>
    </source>
</evidence>
<keyword evidence="2" id="KW-1133">Transmembrane helix</keyword>
<feature type="domain" description="YdbS-like PH" evidence="3">
    <location>
        <begin position="92"/>
        <end position="167"/>
    </location>
</feature>
<keyword evidence="2" id="KW-0472">Membrane</keyword>
<dbReference type="EMBL" id="AXCZ01000042">
    <property type="protein sequence ID" value="KGM13455.1"/>
    <property type="molecule type" value="Genomic_DNA"/>
</dbReference>
<sequence length="182" mass="19512">MHDHEHEPAPTPPEPVGPAPAGGAPRPPRHRVAPRARAYWFLRRATVLVVVLAATLVPAALWEGGRPWLVRVAVALAALLVPGLVVAPWLRYRTHRWEATGTAVYSRTGWIGRQWRVAPLSRVQTVEAKRNVLHRVLGLAAVSVTTGSASGAVVLEGLDAQVAEDLVLHLTDAVAATRGDAT</sequence>
<dbReference type="AlphaFoldDB" id="A0A0A0BZT3"/>
<dbReference type="OrthoDB" id="3730669at2"/>
<evidence type="ECO:0000259" key="3">
    <source>
        <dbReference type="Pfam" id="PF03703"/>
    </source>
</evidence>
<organism evidence="4 5">
    <name type="scientific">Cellulomonas bogoriensis 69B4 = DSM 16987</name>
    <dbReference type="NCBI Taxonomy" id="1386082"/>
    <lineage>
        <taxon>Bacteria</taxon>
        <taxon>Bacillati</taxon>
        <taxon>Actinomycetota</taxon>
        <taxon>Actinomycetes</taxon>
        <taxon>Micrococcales</taxon>
        <taxon>Cellulomonadaceae</taxon>
        <taxon>Cellulomonas</taxon>
    </lineage>
</organism>
<feature type="region of interest" description="Disordered" evidence="1">
    <location>
        <begin position="1"/>
        <end position="30"/>
    </location>
</feature>
<evidence type="ECO:0000256" key="1">
    <source>
        <dbReference type="SAM" id="MobiDB-lite"/>
    </source>
</evidence>
<comment type="caution">
    <text evidence="4">The sequence shown here is derived from an EMBL/GenBank/DDBJ whole genome shotgun (WGS) entry which is preliminary data.</text>
</comment>
<dbReference type="InterPro" id="IPR005182">
    <property type="entry name" value="YdbS-like_PH"/>
</dbReference>
<dbReference type="PANTHER" id="PTHR34473:SF3">
    <property type="entry name" value="TRANSMEMBRANE PROTEIN-RELATED"/>
    <property type="match status" value="1"/>
</dbReference>
<accession>A0A0A0BZT3</accession>
<reference evidence="4 5" key="1">
    <citation type="submission" date="2013-08" db="EMBL/GenBank/DDBJ databases">
        <title>Genome sequencing of Cellulomonas bogoriensis 69B4.</title>
        <authorList>
            <person name="Chen F."/>
            <person name="Li Y."/>
            <person name="Wang G."/>
        </authorList>
    </citation>
    <scope>NUCLEOTIDE SEQUENCE [LARGE SCALE GENOMIC DNA]</scope>
    <source>
        <strain evidence="4 5">69B4</strain>
    </source>
</reference>
<protein>
    <submittedName>
        <fullName evidence="4">Membrane protein</fullName>
    </submittedName>
</protein>
<gene>
    <name evidence="4" type="ORF">N869_13815</name>
</gene>
<dbReference type="Proteomes" id="UP000054314">
    <property type="component" value="Unassembled WGS sequence"/>
</dbReference>
<name>A0A0A0BZT3_9CELL</name>
<dbReference type="Pfam" id="PF03703">
    <property type="entry name" value="bPH_2"/>
    <property type="match status" value="1"/>
</dbReference>
<proteinExistence type="predicted"/>
<keyword evidence="2" id="KW-0812">Transmembrane</keyword>
<feature type="transmembrane region" description="Helical" evidence="2">
    <location>
        <begin position="41"/>
        <end position="62"/>
    </location>
</feature>
<keyword evidence="5" id="KW-1185">Reference proteome</keyword>
<dbReference type="PANTHER" id="PTHR34473">
    <property type="entry name" value="UPF0699 TRANSMEMBRANE PROTEIN YDBS"/>
    <property type="match status" value="1"/>
</dbReference>
<feature type="compositionally biased region" description="Pro residues" evidence="1">
    <location>
        <begin position="9"/>
        <end position="18"/>
    </location>
</feature>
<dbReference type="RefSeq" id="WP_084136516.1">
    <property type="nucleotide sequence ID" value="NZ_AXCZ01000042.1"/>
</dbReference>
<feature type="transmembrane region" description="Helical" evidence="2">
    <location>
        <begin position="68"/>
        <end position="90"/>
    </location>
</feature>